<protein>
    <submittedName>
        <fullName evidence="2">Uncharacterized protein</fullName>
    </submittedName>
</protein>
<dbReference type="Proteomes" id="UP000556329">
    <property type="component" value="Unassembled WGS sequence"/>
</dbReference>
<evidence type="ECO:0000313" key="3">
    <source>
        <dbReference type="Proteomes" id="UP000556329"/>
    </source>
</evidence>
<feature type="compositionally biased region" description="Polar residues" evidence="1">
    <location>
        <begin position="54"/>
        <end position="63"/>
    </location>
</feature>
<sequence>MPTDSGAYPALTVAELADPQRAISAAIELYGDQAKTAAACCALEAHFAGREATTASGLASSRSWTREKRKPATEEEIDAR</sequence>
<reference evidence="2 3" key="1">
    <citation type="submission" date="2020-08" db="EMBL/GenBank/DDBJ databases">
        <title>Genomic Encyclopedia of Type Strains, Phase IV (KMG-IV): sequencing the most valuable type-strain genomes for metagenomic binning, comparative biology and taxonomic classification.</title>
        <authorList>
            <person name="Goeker M."/>
        </authorList>
    </citation>
    <scope>NUCLEOTIDE SEQUENCE [LARGE SCALE GENOMIC DNA]</scope>
    <source>
        <strain evidence="2 3">DSM 100039</strain>
    </source>
</reference>
<evidence type="ECO:0000256" key="1">
    <source>
        <dbReference type="SAM" id="MobiDB-lite"/>
    </source>
</evidence>
<evidence type="ECO:0000313" key="2">
    <source>
        <dbReference type="EMBL" id="MBB6411552.1"/>
    </source>
</evidence>
<gene>
    <name evidence="2" type="ORF">HNQ71_004240</name>
</gene>
<organism evidence="2 3">
    <name type="scientific">Mesorhizobium sangaii</name>
    <dbReference type="NCBI Taxonomy" id="505389"/>
    <lineage>
        <taxon>Bacteria</taxon>
        <taxon>Pseudomonadati</taxon>
        <taxon>Pseudomonadota</taxon>
        <taxon>Alphaproteobacteria</taxon>
        <taxon>Hyphomicrobiales</taxon>
        <taxon>Phyllobacteriaceae</taxon>
        <taxon>Mesorhizobium</taxon>
    </lineage>
</organism>
<accession>A0A841PN18</accession>
<keyword evidence="3" id="KW-1185">Reference proteome</keyword>
<dbReference type="EMBL" id="JACHEF010000004">
    <property type="protein sequence ID" value="MBB6411552.1"/>
    <property type="molecule type" value="Genomic_DNA"/>
</dbReference>
<dbReference type="RefSeq" id="WP_184874513.1">
    <property type="nucleotide sequence ID" value="NZ_JACHEF010000004.1"/>
</dbReference>
<name>A0A841PN18_9HYPH</name>
<feature type="region of interest" description="Disordered" evidence="1">
    <location>
        <begin position="54"/>
        <end position="80"/>
    </location>
</feature>
<dbReference type="AlphaFoldDB" id="A0A841PN18"/>
<comment type="caution">
    <text evidence="2">The sequence shown here is derived from an EMBL/GenBank/DDBJ whole genome shotgun (WGS) entry which is preliminary data.</text>
</comment>
<proteinExistence type="predicted"/>
<feature type="compositionally biased region" description="Basic and acidic residues" evidence="1">
    <location>
        <begin position="64"/>
        <end position="80"/>
    </location>
</feature>